<dbReference type="Proteomes" id="UP000003343">
    <property type="component" value="Unassembled WGS sequence"/>
</dbReference>
<evidence type="ECO:0000313" key="2">
    <source>
        <dbReference type="Proteomes" id="UP000003343"/>
    </source>
</evidence>
<comment type="caution">
    <text evidence="1">The sequence shown here is derived from an EMBL/GenBank/DDBJ whole genome shotgun (WGS) entry which is preliminary data.</text>
</comment>
<dbReference type="PROSITE" id="PS51257">
    <property type="entry name" value="PROKAR_LIPOPROTEIN"/>
    <property type="match status" value="1"/>
</dbReference>
<evidence type="ECO:0000313" key="1">
    <source>
        <dbReference type="EMBL" id="EFU82048.1"/>
    </source>
</evidence>
<protein>
    <submittedName>
        <fullName evidence="1">Uncharacterized protein</fullName>
    </submittedName>
</protein>
<dbReference type="AlphaFoldDB" id="E6M3Z3"/>
<organism evidence="1 2">
    <name type="scientific">Mobiluncus holmesii ATCC 35242</name>
    <dbReference type="NCBI Taxonomy" id="887899"/>
    <lineage>
        <taxon>Bacteria</taxon>
        <taxon>Bacillati</taxon>
        <taxon>Actinomycetota</taxon>
        <taxon>Actinomycetes</taxon>
        <taxon>Actinomycetales</taxon>
        <taxon>Actinomycetaceae</taxon>
        <taxon>Mobiluncus</taxon>
    </lineage>
</organism>
<dbReference type="HOGENOM" id="CLU_2845029_0_0_11"/>
<accession>E6M3Z3</accession>
<sequence>MDEFKKFSWRIFQNAIFDQELEELVSYTLGASSCFRFPIMLSKPCLKPFPGYQPGVWGDPRMTCR</sequence>
<proteinExistence type="predicted"/>
<reference evidence="1 2" key="1">
    <citation type="submission" date="2010-12" db="EMBL/GenBank/DDBJ databases">
        <authorList>
            <person name="Muzny D."/>
            <person name="Qin X."/>
            <person name="Deng J."/>
            <person name="Jiang H."/>
            <person name="Liu Y."/>
            <person name="Qu J."/>
            <person name="Song X.-Z."/>
            <person name="Zhang L."/>
            <person name="Thornton R."/>
            <person name="Coyle M."/>
            <person name="Francisco L."/>
            <person name="Jackson L."/>
            <person name="Javaid M."/>
            <person name="Korchina V."/>
            <person name="Kovar C."/>
            <person name="Mata R."/>
            <person name="Mathew T."/>
            <person name="Ngo R."/>
            <person name="Nguyen L."/>
            <person name="Nguyen N."/>
            <person name="Okwuonu G."/>
            <person name="Ongeri F."/>
            <person name="Pham C."/>
            <person name="Simmons D."/>
            <person name="Wilczek-Boney K."/>
            <person name="Hale W."/>
            <person name="Jakkamsetti A."/>
            <person name="Pham P."/>
            <person name="Ruth R."/>
            <person name="San Lucas F."/>
            <person name="Warren J."/>
            <person name="Zhang J."/>
            <person name="Zhao Z."/>
            <person name="Zhou C."/>
            <person name="Zhu D."/>
            <person name="Lee S."/>
            <person name="Bess C."/>
            <person name="Blankenburg K."/>
            <person name="Forbes L."/>
            <person name="Fu Q."/>
            <person name="Gubbala S."/>
            <person name="Hirani K."/>
            <person name="Jayaseelan J.C."/>
            <person name="Lara F."/>
            <person name="Munidasa M."/>
            <person name="Palculict T."/>
            <person name="Patil S."/>
            <person name="Pu L.-L."/>
            <person name="Saada N."/>
            <person name="Tang L."/>
            <person name="Weissenberger G."/>
            <person name="Zhu Y."/>
            <person name="Hemphill L."/>
            <person name="Shang Y."/>
            <person name="Youmans B."/>
            <person name="Ayvaz T."/>
            <person name="Ross M."/>
            <person name="Santibanez J."/>
            <person name="Aqrawi P."/>
            <person name="Gross S."/>
            <person name="Joshi V."/>
            <person name="Fowler G."/>
            <person name="Nazareth L."/>
            <person name="Reid J."/>
            <person name="Worley K."/>
            <person name="Petrosino J."/>
            <person name="Highlander S."/>
            <person name="Gibbs R."/>
        </authorList>
    </citation>
    <scope>NUCLEOTIDE SEQUENCE [LARGE SCALE GENOMIC DNA]</scope>
    <source>
        <strain evidence="1 2">ATCC 35242</strain>
    </source>
</reference>
<dbReference type="EMBL" id="AEPZ01000007">
    <property type="protein sequence ID" value="EFU82048.1"/>
    <property type="molecule type" value="Genomic_DNA"/>
</dbReference>
<keyword evidence="2" id="KW-1185">Reference proteome</keyword>
<gene>
    <name evidence="1" type="ORF">HMPREF0576_0976</name>
</gene>
<name>E6M3Z3_9ACTO</name>